<accession>A0AAP4BWP8</accession>
<protein>
    <submittedName>
        <fullName evidence="2">Uncharacterized protein</fullName>
    </submittedName>
</protein>
<evidence type="ECO:0000313" key="1">
    <source>
        <dbReference type="EMBL" id="MDK4247287.1"/>
    </source>
</evidence>
<dbReference type="GeneID" id="81675228"/>
<sequence>MAVKPHDFRAVKEPEAVDSEISTILGEDAPSLAEEVDQLDRAHSVLRNALQEN</sequence>
<comment type="caution">
    <text evidence="2">The sequence shown here is derived from an EMBL/GenBank/DDBJ whole genome shotgun (WGS) entry which is preliminary data.</text>
</comment>
<evidence type="ECO:0000313" key="4">
    <source>
        <dbReference type="Proteomes" id="UP001239414"/>
    </source>
</evidence>
<reference evidence="2 4" key="1">
    <citation type="submission" date="2023-05" db="EMBL/GenBank/DDBJ databases">
        <title>Metabolic capabilities are highly conserved among human nasal-associated Corynebacterium species in pangenomic analyses.</title>
        <authorList>
            <person name="Tran T.H."/>
            <person name="Roberts A.Q."/>
            <person name="Escapa I.F."/>
            <person name="Gao W."/>
            <person name="Conlan S."/>
            <person name="Kong H."/>
            <person name="Segre J.A."/>
            <person name="Kelly M.S."/>
            <person name="Lemon K.P."/>
        </authorList>
    </citation>
    <scope>NUCLEOTIDE SEQUENCE</scope>
    <source>
        <strain evidence="2">KPL2618</strain>
        <strain evidence="1 4">KPL3802</strain>
    </source>
</reference>
<dbReference type="Proteomes" id="UP001239414">
    <property type="component" value="Unassembled WGS sequence"/>
</dbReference>
<evidence type="ECO:0000313" key="3">
    <source>
        <dbReference type="Proteomes" id="UP001230317"/>
    </source>
</evidence>
<evidence type="ECO:0000313" key="2">
    <source>
        <dbReference type="EMBL" id="MDK4334486.1"/>
    </source>
</evidence>
<dbReference type="EMBL" id="JASNVU010000003">
    <property type="protein sequence ID" value="MDK4334486.1"/>
    <property type="molecule type" value="Genomic_DNA"/>
</dbReference>
<dbReference type="EMBL" id="JASNUO010000004">
    <property type="protein sequence ID" value="MDK4247287.1"/>
    <property type="molecule type" value="Genomic_DNA"/>
</dbReference>
<keyword evidence="4" id="KW-1185">Reference proteome</keyword>
<dbReference type="RefSeq" id="WP_005279308.1">
    <property type="nucleotide sequence ID" value="NZ_CP046605.1"/>
</dbReference>
<dbReference type="Proteomes" id="UP001230317">
    <property type="component" value="Unassembled WGS sequence"/>
</dbReference>
<name>A0AAP4BWP8_9CORY</name>
<organism evidence="2 3">
    <name type="scientific">Corynebacterium accolens</name>
    <dbReference type="NCBI Taxonomy" id="38284"/>
    <lineage>
        <taxon>Bacteria</taxon>
        <taxon>Bacillati</taxon>
        <taxon>Actinomycetota</taxon>
        <taxon>Actinomycetes</taxon>
        <taxon>Mycobacteriales</taxon>
        <taxon>Corynebacteriaceae</taxon>
        <taxon>Corynebacterium</taxon>
    </lineage>
</organism>
<gene>
    <name evidence="1" type="ORF">QPX34_04495</name>
    <name evidence="2" type="ORF">QPX58_03500</name>
</gene>
<dbReference type="AlphaFoldDB" id="A0AAP4BWP8"/>
<proteinExistence type="predicted"/>